<dbReference type="AlphaFoldDB" id="A0A2S5T364"/>
<gene>
    <name evidence="7" type="ORF">C1702_12050</name>
    <name evidence="8" type="ORF">EV676_10125</name>
</gene>
<protein>
    <recommendedName>
        <fullName evidence="11">Lysylphosphatidylglycerol synthetase family protein</fullName>
    </recommendedName>
</protein>
<dbReference type="OrthoDB" id="5998304at2"/>
<sequence>MRAASPARLPAVDDADAAAGRGGWWQRHGARIKQGLTWLFFAAVLALLVSHARKVDWPDVLQALRGYPLATLALAAALGAFSHLTYSCFDLFGRHYTGHGLPRRQVMRVGFISYAVNLNLGALVGGVAFRYRLYSRLGLDNGTITRVLGMSVLTNWLGYLALAGTVFSSGLIRVPPAWKIGGAGLQAVGAALLAVLLAYLAACAFLRRRQFSLRGHEIELPPWRLALVQVLLSCLNWLLIAGVVYVLLQRQVDYPLVVAVMMVSAVAGVLTHIPAGLGVLEAVFIALLGSQVPHGQLLAALLAYRALYYLAPLAAAGLLYLGLEARARRGA</sequence>
<evidence type="ECO:0000313" key="9">
    <source>
        <dbReference type="Proteomes" id="UP000239406"/>
    </source>
</evidence>
<dbReference type="PANTHER" id="PTHR39087:SF2">
    <property type="entry name" value="UPF0104 MEMBRANE PROTEIN MJ1595"/>
    <property type="match status" value="1"/>
</dbReference>
<evidence type="ECO:0008006" key="11">
    <source>
        <dbReference type="Google" id="ProtNLM"/>
    </source>
</evidence>
<feature type="transmembrane region" description="Helical" evidence="6">
    <location>
        <begin position="153"/>
        <end position="172"/>
    </location>
</feature>
<feature type="transmembrane region" description="Helical" evidence="6">
    <location>
        <begin position="306"/>
        <end position="323"/>
    </location>
</feature>
<evidence type="ECO:0000313" key="7">
    <source>
        <dbReference type="EMBL" id="PPE69424.1"/>
    </source>
</evidence>
<dbReference type="Pfam" id="PF03706">
    <property type="entry name" value="LPG_synthase_TM"/>
    <property type="match status" value="1"/>
</dbReference>
<dbReference type="EMBL" id="PSNY01000012">
    <property type="protein sequence ID" value="PPE69424.1"/>
    <property type="molecule type" value="Genomic_DNA"/>
</dbReference>
<reference evidence="7 9" key="1">
    <citation type="submission" date="2018-02" db="EMBL/GenBank/DDBJ databases">
        <title>Reclassifiation of [Polyangium] brachysporum DSM 7029 as Guopingzhaonella breviflexa gen. nov., sp. nov., a member of the family Comamonadaceae.</title>
        <authorList>
            <person name="Tang B."/>
        </authorList>
    </citation>
    <scope>NUCLEOTIDE SEQUENCE [LARGE SCALE GENOMIC DNA]</scope>
    <source>
        <strain evidence="7 9">DSM 15344</strain>
    </source>
</reference>
<dbReference type="PANTHER" id="PTHR39087">
    <property type="entry name" value="UPF0104 MEMBRANE PROTEIN MJ1595"/>
    <property type="match status" value="1"/>
</dbReference>
<keyword evidence="4 6" id="KW-1133">Transmembrane helix</keyword>
<feature type="transmembrane region" description="Helical" evidence="6">
    <location>
        <begin position="35"/>
        <end position="52"/>
    </location>
</feature>
<dbReference type="RefSeq" id="WP_104357952.1">
    <property type="nucleotide sequence ID" value="NZ_CALFFA010000022.1"/>
</dbReference>
<keyword evidence="9" id="KW-1185">Reference proteome</keyword>
<dbReference type="Proteomes" id="UP000294772">
    <property type="component" value="Unassembled WGS sequence"/>
</dbReference>
<accession>A0A2S5T364</accession>
<dbReference type="EMBL" id="SLXF01000001">
    <property type="protein sequence ID" value="TCP09452.1"/>
    <property type="molecule type" value="Genomic_DNA"/>
</dbReference>
<proteinExistence type="predicted"/>
<feature type="transmembrane region" description="Helical" evidence="6">
    <location>
        <begin position="184"/>
        <end position="207"/>
    </location>
</feature>
<feature type="transmembrane region" description="Helical" evidence="6">
    <location>
        <begin position="227"/>
        <end position="248"/>
    </location>
</feature>
<evidence type="ECO:0000256" key="1">
    <source>
        <dbReference type="ARBA" id="ARBA00004651"/>
    </source>
</evidence>
<feature type="transmembrane region" description="Helical" evidence="6">
    <location>
        <begin position="260"/>
        <end position="286"/>
    </location>
</feature>
<evidence type="ECO:0000313" key="10">
    <source>
        <dbReference type="Proteomes" id="UP000294772"/>
    </source>
</evidence>
<dbReference type="InterPro" id="IPR022791">
    <property type="entry name" value="L-PG_synthase/AglD"/>
</dbReference>
<keyword evidence="3 6" id="KW-0812">Transmembrane</keyword>
<evidence type="ECO:0000256" key="6">
    <source>
        <dbReference type="SAM" id="Phobius"/>
    </source>
</evidence>
<evidence type="ECO:0000256" key="4">
    <source>
        <dbReference type="ARBA" id="ARBA00022989"/>
    </source>
</evidence>
<comment type="subcellular location">
    <subcellularLocation>
        <location evidence="1">Cell membrane</location>
        <topology evidence="1">Multi-pass membrane protein</topology>
    </subcellularLocation>
</comment>
<name>A0A2S5T364_9BURK</name>
<reference evidence="8 10" key="2">
    <citation type="submission" date="2019-03" db="EMBL/GenBank/DDBJ databases">
        <title>Genomic Encyclopedia of Type Strains, Phase IV (KMG-IV): sequencing the most valuable type-strain genomes for metagenomic binning, comparative biology and taxonomic classification.</title>
        <authorList>
            <person name="Goeker M."/>
        </authorList>
    </citation>
    <scope>NUCLEOTIDE SEQUENCE [LARGE SCALE GENOMIC DNA]</scope>
    <source>
        <strain evidence="8 10">DSM 15264</strain>
    </source>
</reference>
<feature type="transmembrane region" description="Helical" evidence="6">
    <location>
        <begin position="114"/>
        <end position="133"/>
    </location>
</feature>
<dbReference type="GO" id="GO:0005886">
    <property type="term" value="C:plasma membrane"/>
    <property type="evidence" value="ECO:0007669"/>
    <property type="project" value="UniProtKB-SubCell"/>
</dbReference>
<evidence type="ECO:0000256" key="5">
    <source>
        <dbReference type="ARBA" id="ARBA00023136"/>
    </source>
</evidence>
<organism evidence="7 9">
    <name type="scientific">Caldimonas thermodepolymerans</name>
    <dbReference type="NCBI Taxonomy" id="215580"/>
    <lineage>
        <taxon>Bacteria</taxon>
        <taxon>Pseudomonadati</taxon>
        <taxon>Pseudomonadota</taxon>
        <taxon>Betaproteobacteria</taxon>
        <taxon>Burkholderiales</taxon>
        <taxon>Sphaerotilaceae</taxon>
        <taxon>Caldimonas</taxon>
    </lineage>
</organism>
<evidence type="ECO:0000313" key="8">
    <source>
        <dbReference type="EMBL" id="TCP09452.1"/>
    </source>
</evidence>
<keyword evidence="2" id="KW-1003">Cell membrane</keyword>
<feature type="transmembrane region" description="Helical" evidence="6">
    <location>
        <begin position="72"/>
        <end position="93"/>
    </location>
</feature>
<evidence type="ECO:0000256" key="3">
    <source>
        <dbReference type="ARBA" id="ARBA00022692"/>
    </source>
</evidence>
<comment type="caution">
    <text evidence="7">The sequence shown here is derived from an EMBL/GenBank/DDBJ whole genome shotgun (WGS) entry which is preliminary data.</text>
</comment>
<dbReference type="Proteomes" id="UP000239406">
    <property type="component" value="Unassembled WGS sequence"/>
</dbReference>
<keyword evidence="5 6" id="KW-0472">Membrane</keyword>
<evidence type="ECO:0000256" key="2">
    <source>
        <dbReference type="ARBA" id="ARBA00022475"/>
    </source>
</evidence>